<evidence type="ECO:0000313" key="2">
    <source>
        <dbReference type="Proteomes" id="UP000050424"/>
    </source>
</evidence>
<proteinExistence type="predicted"/>
<name>A0A0N8H8K4_9HYPO</name>
<dbReference type="Proteomes" id="UP000050424">
    <property type="component" value="Unassembled WGS sequence"/>
</dbReference>
<keyword evidence="2" id="KW-1185">Reference proteome</keyword>
<protein>
    <submittedName>
        <fullName evidence="1">Uncharacterized protein</fullName>
    </submittedName>
</protein>
<dbReference type="AlphaFoldDB" id="A0A0N8H8K4"/>
<organism evidence="1 2">
    <name type="scientific">Neonectria ditissima</name>
    <dbReference type="NCBI Taxonomy" id="78410"/>
    <lineage>
        <taxon>Eukaryota</taxon>
        <taxon>Fungi</taxon>
        <taxon>Dikarya</taxon>
        <taxon>Ascomycota</taxon>
        <taxon>Pezizomycotina</taxon>
        <taxon>Sordariomycetes</taxon>
        <taxon>Hypocreomycetidae</taxon>
        <taxon>Hypocreales</taxon>
        <taxon>Nectriaceae</taxon>
        <taxon>Neonectria</taxon>
    </lineage>
</organism>
<reference evidence="1 2" key="1">
    <citation type="submission" date="2015-09" db="EMBL/GenBank/DDBJ databases">
        <title>Draft genome of a European isolate of the apple canker pathogen Neonectria ditissima.</title>
        <authorList>
            <person name="Gomez-Cortecero A."/>
            <person name="Harrison R.J."/>
            <person name="Armitage A.D."/>
        </authorList>
    </citation>
    <scope>NUCLEOTIDE SEQUENCE [LARGE SCALE GENOMIC DNA]</scope>
    <source>
        <strain evidence="1 2">R09/05</strain>
    </source>
</reference>
<gene>
    <name evidence="1" type="ORF">AK830_g1755</name>
</gene>
<comment type="caution">
    <text evidence="1">The sequence shown here is derived from an EMBL/GenBank/DDBJ whole genome shotgun (WGS) entry which is preliminary data.</text>
</comment>
<sequence>MLWCMADYIIVIPEPHLDPSSSAPFILTSELGAGLASPQAGRRVLASSMVREPAAVKIASRDAFT</sequence>
<accession>A0A0N8H8K4</accession>
<evidence type="ECO:0000313" key="1">
    <source>
        <dbReference type="EMBL" id="KPM44820.1"/>
    </source>
</evidence>
<dbReference type="EMBL" id="LKCW01000014">
    <property type="protein sequence ID" value="KPM44820.1"/>
    <property type="molecule type" value="Genomic_DNA"/>
</dbReference>